<gene>
    <name evidence="1" type="ORF">Bca52824_032197</name>
</gene>
<keyword evidence="2" id="KW-1185">Reference proteome</keyword>
<proteinExistence type="predicted"/>
<organism evidence="1 2">
    <name type="scientific">Brassica carinata</name>
    <name type="common">Ethiopian mustard</name>
    <name type="synonym">Abyssinian cabbage</name>
    <dbReference type="NCBI Taxonomy" id="52824"/>
    <lineage>
        <taxon>Eukaryota</taxon>
        <taxon>Viridiplantae</taxon>
        <taxon>Streptophyta</taxon>
        <taxon>Embryophyta</taxon>
        <taxon>Tracheophyta</taxon>
        <taxon>Spermatophyta</taxon>
        <taxon>Magnoliopsida</taxon>
        <taxon>eudicotyledons</taxon>
        <taxon>Gunneridae</taxon>
        <taxon>Pentapetalae</taxon>
        <taxon>rosids</taxon>
        <taxon>malvids</taxon>
        <taxon>Brassicales</taxon>
        <taxon>Brassicaceae</taxon>
        <taxon>Brassiceae</taxon>
        <taxon>Brassica</taxon>
    </lineage>
</organism>
<dbReference type="Proteomes" id="UP000886595">
    <property type="component" value="Unassembled WGS sequence"/>
</dbReference>
<protein>
    <submittedName>
        <fullName evidence="1">Uncharacterized protein</fullName>
    </submittedName>
</protein>
<sequence>MGEALVPVDLRYLELRRRVTAALRVTQNQEQCSKDLTLRRSESSLILHSQWDTPEKMQKQQCNGNTPRDQQGKLWCLTPEELKESHVRLVEPRGMQDPAIHNILTDPVMRKIYVAVVFILTSATLDIQDDFRRKFLLILSFRLHQREPQESYYGCAQSFEARGVDEIAEKVGLKLHASFSVNGAKHPRIGLPYWVGIILGMGPDGELRYPSQQALWRGQYAEYDQQAIPLLSSQTEGHENLSMTVSSLWLHPYLVEVECLYVGSSLSYTNGTN</sequence>
<dbReference type="AlphaFoldDB" id="A0A8X7V8F4"/>
<reference evidence="1 2" key="1">
    <citation type="submission" date="2020-02" db="EMBL/GenBank/DDBJ databases">
        <authorList>
            <person name="Ma Q."/>
            <person name="Huang Y."/>
            <person name="Song X."/>
            <person name="Pei D."/>
        </authorList>
    </citation>
    <scope>NUCLEOTIDE SEQUENCE [LARGE SCALE GENOMIC DNA]</scope>
    <source>
        <strain evidence="1">Sxm20200214</strain>
        <tissue evidence="1">Leaf</tissue>
    </source>
</reference>
<accession>A0A8X7V8F4</accession>
<evidence type="ECO:0000313" key="1">
    <source>
        <dbReference type="EMBL" id="KAG2303546.1"/>
    </source>
</evidence>
<dbReference type="SUPFAM" id="SSF51445">
    <property type="entry name" value="(Trans)glycosidases"/>
    <property type="match status" value="1"/>
</dbReference>
<name>A0A8X7V8F4_BRACI</name>
<dbReference type="EMBL" id="JAAMPC010000007">
    <property type="protein sequence ID" value="KAG2303546.1"/>
    <property type="molecule type" value="Genomic_DNA"/>
</dbReference>
<dbReference type="InterPro" id="IPR017853">
    <property type="entry name" value="GH"/>
</dbReference>
<comment type="caution">
    <text evidence="1">The sequence shown here is derived from an EMBL/GenBank/DDBJ whole genome shotgun (WGS) entry which is preliminary data.</text>
</comment>
<evidence type="ECO:0000313" key="2">
    <source>
        <dbReference type="Proteomes" id="UP000886595"/>
    </source>
</evidence>
<dbReference type="OrthoDB" id="2423701at2759"/>